<gene>
    <name evidence="2" type="ORF">BS50DRAFT_593484</name>
</gene>
<dbReference type="EMBL" id="KZ678147">
    <property type="protein sequence ID" value="PSN60745.1"/>
    <property type="molecule type" value="Genomic_DNA"/>
</dbReference>
<protein>
    <recommendedName>
        <fullName evidence="4">F-box domain-containing protein</fullName>
    </recommendedName>
</protein>
<feature type="compositionally biased region" description="Basic and acidic residues" evidence="1">
    <location>
        <begin position="12"/>
        <end position="30"/>
    </location>
</feature>
<organism evidence="2 3">
    <name type="scientific">Corynespora cassiicola Philippines</name>
    <dbReference type="NCBI Taxonomy" id="1448308"/>
    <lineage>
        <taxon>Eukaryota</taxon>
        <taxon>Fungi</taxon>
        <taxon>Dikarya</taxon>
        <taxon>Ascomycota</taxon>
        <taxon>Pezizomycotina</taxon>
        <taxon>Dothideomycetes</taxon>
        <taxon>Pleosporomycetidae</taxon>
        <taxon>Pleosporales</taxon>
        <taxon>Corynesporascaceae</taxon>
        <taxon>Corynespora</taxon>
    </lineage>
</organism>
<feature type="region of interest" description="Disordered" evidence="1">
    <location>
        <begin position="1"/>
        <end position="30"/>
    </location>
</feature>
<dbReference type="AlphaFoldDB" id="A0A2T2N5M0"/>
<dbReference type="STRING" id="1448308.A0A2T2N5M0"/>
<dbReference type="OrthoDB" id="3938867at2759"/>
<reference evidence="2 3" key="1">
    <citation type="journal article" date="2018" name="Front. Microbiol.">
        <title>Genome-Wide Analysis of Corynespora cassiicola Leaf Fall Disease Putative Effectors.</title>
        <authorList>
            <person name="Lopez D."/>
            <person name="Ribeiro S."/>
            <person name="Label P."/>
            <person name="Fumanal B."/>
            <person name="Venisse J.S."/>
            <person name="Kohler A."/>
            <person name="de Oliveira R.R."/>
            <person name="Labutti K."/>
            <person name="Lipzen A."/>
            <person name="Lail K."/>
            <person name="Bauer D."/>
            <person name="Ohm R.A."/>
            <person name="Barry K.W."/>
            <person name="Spatafora J."/>
            <person name="Grigoriev I.V."/>
            <person name="Martin F.M."/>
            <person name="Pujade-Renaud V."/>
        </authorList>
    </citation>
    <scope>NUCLEOTIDE SEQUENCE [LARGE SCALE GENOMIC DNA]</scope>
    <source>
        <strain evidence="2 3">Philippines</strain>
    </source>
</reference>
<evidence type="ECO:0000313" key="2">
    <source>
        <dbReference type="EMBL" id="PSN60745.1"/>
    </source>
</evidence>
<keyword evidence="3" id="KW-1185">Reference proteome</keyword>
<feature type="region of interest" description="Disordered" evidence="1">
    <location>
        <begin position="337"/>
        <end position="358"/>
    </location>
</feature>
<dbReference type="Proteomes" id="UP000240883">
    <property type="component" value="Unassembled WGS sequence"/>
</dbReference>
<dbReference type="InterPro" id="IPR036047">
    <property type="entry name" value="F-box-like_dom_sf"/>
</dbReference>
<name>A0A2T2N5M0_CORCC</name>
<evidence type="ECO:0008006" key="4">
    <source>
        <dbReference type="Google" id="ProtNLM"/>
    </source>
</evidence>
<sequence>MVELQYLGSESSAKEDSENENRKYGENRRGNKPDEILQLCYLRYPSNLQGPSDQNCFAHLDYHEHIRNAHHTDFEDDLAFRELVHAILCIYSCSPEVVNLCTKAHPDVSNPYSTNLAYRPALGTEFASSLLEGYHLMNFPPGISPASRCYWFLDVLVCLNKNLDSLEGIKSAVVDAVSEGKYQGRHFFNAIVISMSAVVLIRVMDEKVEHTAPLEVEAFYAPTWMRIEDAISILDERNTPTFEAIAQLFETTAQEKLHPSGSGRHGYFPNEIYQNIIGYADPLSRIACLSVSRTFREFALDAFCMSNELTVAATSPETEPECLHPTTGNLGRLHFKLDKSEPSMSRRRRQEPPKGRSTSWFPVLGLQGASSILPHLKITFAVGEVRKKRERVLELNSVIGKYKQRCHRLQRSGRESSSFEYQNFEQMIPSKEITASSESIAALFSLVFFLDLEIFGCSHEHFYPSSFLDPTEYVRDIPKDIIMQIGSKKYEDISPVERFYGLSWNEQASEDTESGWNAAIEEAIGAANSQVLRYMYSIQDDFAIMVIIGTKFTVLHLKDSLPIIPAPASFPALEKAAESSRPKLYVTPDEDYLEQNN</sequence>
<dbReference type="SUPFAM" id="SSF81383">
    <property type="entry name" value="F-box domain"/>
    <property type="match status" value="1"/>
</dbReference>
<evidence type="ECO:0000313" key="3">
    <source>
        <dbReference type="Proteomes" id="UP000240883"/>
    </source>
</evidence>
<accession>A0A2T2N5M0</accession>
<proteinExistence type="predicted"/>
<evidence type="ECO:0000256" key="1">
    <source>
        <dbReference type="SAM" id="MobiDB-lite"/>
    </source>
</evidence>